<comment type="caution">
    <text evidence="2">The sequence shown here is derived from an EMBL/GenBank/DDBJ whole genome shotgun (WGS) entry which is preliminary data.</text>
</comment>
<gene>
    <name evidence="2" type="ORF">FGM01_04430</name>
</gene>
<name>A0A550I856_9FLAO</name>
<dbReference type="PROSITE" id="PS51502">
    <property type="entry name" value="S_R_A_B_BARREL"/>
    <property type="match status" value="1"/>
</dbReference>
<dbReference type="Gene3D" id="3.30.70.100">
    <property type="match status" value="1"/>
</dbReference>
<dbReference type="InterPro" id="IPR011008">
    <property type="entry name" value="Dimeric_a/b-barrel"/>
</dbReference>
<evidence type="ECO:0000313" key="2">
    <source>
        <dbReference type="EMBL" id="TRO67136.1"/>
    </source>
</evidence>
<dbReference type="AlphaFoldDB" id="A0A550I856"/>
<dbReference type="SMART" id="SM00886">
    <property type="entry name" value="Dabb"/>
    <property type="match status" value="1"/>
</dbReference>
<keyword evidence="3" id="KW-1185">Reference proteome</keyword>
<accession>A0A550I856</accession>
<dbReference type="SUPFAM" id="SSF54909">
    <property type="entry name" value="Dimeric alpha+beta barrel"/>
    <property type="match status" value="1"/>
</dbReference>
<dbReference type="RefSeq" id="WP_143409916.1">
    <property type="nucleotide sequence ID" value="NZ_VHSF01000001.1"/>
</dbReference>
<dbReference type="EMBL" id="VHSF01000001">
    <property type="protein sequence ID" value="TRO67136.1"/>
    <property type="molecule type" value="Genomic_DNA"/>
</dbReference>
<proteinExistence type="predicted"/>
<protein>
    <submittedName>
        <fullName evidence="2">Dabb family protein</fullName>
    </submittedName>
</protein>
<dbReference type="Proteomes" id="UP000315131">
    <property type="component" value="Unassembled WGS sequence"/>
</dbReference>
<dbReference type="Pfam" id="PF07876">
    <property type="entry name" value="Dabb"/>
    <property type="match status" value="1"/>
</dbReference>
<organism evidence="2 3">
    <name type="scientific">Christiangramia sabulilitoris</name>
    <dbReference type="NCBI Taxonomy" id="2583991"/>
    <lineage>
        <taxon>Bacteria</taxon>
        <taxon>Pseudomonadati</taxon>
        <taxon>Bacteroidota</taxon>
        <taxon>Flavobacteriia</taxon>
        <taxon>Flavobacteriales</taxon>
        <taxon>Flavobacteriaceae</taxon>
        <taxon>Christiangramia</taxon>
    </lineage>
</organism>
<dbReference type="OrthoDB" id="7189263at2"/>
<feature type="domain" description="Stress-response A/B barrel" evidence="1">
    <location>
        <begin position="33"/>
        <end position="129"/>
    </location>
</feature>
<reference evidence="2 3" key="1">
    <citation type="submission" date="2019-06" db="EMBL/GenBank/DDBJ databases">
        <title>Gramella sabulilitoris sp. nov., isolated from a marine sand.</title>
        <authorList>
            <person name="Yoon J.-H."/>
        </authorList>
    </citation>
    <scope>NUCLEOTIDE SEQUENCE [LARGE SCALE GENOMIC DNA]</scope>
    <source>
        <strain evidence="2 3">HSMS-1</strain>
    </source>
</reference>
<dbReference type="InterPro" id="IPR013097">
    <property type="entry name" value="Dabb"/>
</dbReference>
<evidence type="ECO:0000313" key="3">
    <source>
        <dbReference type="Proteomes" id="UP000315131"/>
    </source>
</evidence>
<sequence length="133" mass="15518">MKSLLKVAFIIFFLCDTVSYGQENQPLELNENFTHVVYFWLNNPENPDDRQAFEKSLKQLLASSKYAQTKFIGVPAQTPREVVDNSYTYSLILSFSSREEQDKYQKEPAHLAFIKESEHLWKKVQVYDSTGIK</sequence>
<evidence type="ECO:0000259" key="1">
    <source>
        <dbReference type="PROSITE" id="PS51502"/>
    </source>
</evidence>